<feature type="transmembrane region" description="Helical" evidence="9">
    <location>
        <begin position="234"/>
        <end position="255"/>
    </location>
</feature>
<dbReference type="GO" id="GO:0016757">
    <property type="term" value="F:glycosyltransferase activity"/>
    <property type="evidence" value="ECO:0007669"/>
    <property type="project" value="UniProtKB-KW"/>
</dbReference>
<dbReference type="InterPro" id="IPR001173">
    <property type="entry name" value="Glyco_trans_2-like"/>
</dbReference>
<organism evidence="11 12">
    <name type="scientific">Roseburia zhanii</name>
    <dbReference type="NCBI Taxonomy" id="2763064"/>
    <lineage>
        <taxon>Bacteria</taxon>
        <taxon>Bacillati</taxon>
        <taxon>Bacillota</taxon>
        <taxon>Clostridia</taxon>
        <taxon>Lachnospirales</taxon>
        <taxon>Lachnospiraceae</taxon>
        <taxon>Roseburia</taxon>
    </lineage>
</organism>
<accession>A0A923LMC6</accession>
<keyword evidence="2" id="KW-1003">Cell membrane</keyword>
<dbReference type="InterPro" id="IPR050256">
    <property type="entry name" value="Glycosyltransferase_2"/>
</dbReference>
<keyword evidence="7 9" id="KW-0472">Membrane</keyword>
<comment type="subcellular location">
    <subcellularLocation>
        <location evidence="1">Cell membrane</location>
        <topology evidence="1">Multi-pass membrane protein</topology>
    </subcellularLocation>
</comment>
<keyword evidence="3" id="KW-0328">Glycosyltransferase</keyword>
<dbReference type="InterPro" id="IPR029044">
    <property type="entry name" value="Nucleotide-diphossugar_trans"/>
</dbReference>
<dbReference type="CDD" id="cd04187">
    <property type="entry name" value="DPM1_like_bac"/>
    <property type="match status" value="1"/>
</dbReference>
<protein>
    <submittedName>
        <fullName evidence="11">Glycosyltransferase family 2 protein</fullName>
    </submittedName>
</protein>
<dbReference type="SUPFAM" id="SSF53448">
    <property type="entry name" value="Nucleotide-diphospho-sugar transferases"/>
    <property type="match status" value="1"/>
</dbReference>
<feature type="domain" description="Glycosyltransferase 2-like" evidence="10">
    <location>
        <begin position="8"/>
        <end position="173"/>
    </location>
</feature>
<evidence type="ECO:0000256" key="1">
    <source>
        <dbReference type="ARBA" id="ARBA00004651"/>
    </source>
</evidence>
<dbReference type="Proteomes" id="UP000606720">
    <property type="component" value="Unassembled WGS sequence"/>
</dbReference>
<evidence type="ECO:0000256" key="5">
    <source>
        <dbReference type="ARBA" id="ARBA00022692"/>
    </source>
</evidence>
<dbReference type="EMBL" id="JACOPH010000001">
    <property type="protein sequence ID" value="MBC5712826.1"/>
    <property type="molecule type" value="Genomic_DNA"/>
</dbReference>
<evidence type="ECO:0000313" key="12">
    <source>
        <dbReference type="Proteomes" id="UP000606720"/>
    </source>
</evidence>
<reference evidence="11" key="1">
    <citation type="submission" date="2020-08" db="EMBL/GenBank/DDBJ databases">
        <title>Genome public.</title>
        <authorList>
            <person name="Liu C."/>
            <person name="Sun Q."/>
        </authorList>
    </citation>
    <scope>NUCLEOTIDE SEQUENCE</scope>
    <source>
        <strain evidence="11">BX1005</strain>
    </source>
</reference>
<dbReference type="Pfam" id="PF00535">
    <property type="entry name" value="Glycos_transf_2"/>
    <property type="match status" value="1"/>
</dbReference>
<evidence type="ECO:0000256" key="9">
    <source>
        <dbReference type="SAM" id="Phobius"/>
    </source>
</evidence>
<evidence type="ECO:0000256" key="3">
    <source>
        <dbReference type="ARBA" id="ARBA00022676"/>
    </source>
</evidence>
<keyword evidence="5 9" id="KW-0812">Transmembrane</keyword>
<dbReference type="PANTHER" id="PTHR48090:SF8">
    <property type="entry name" value="GLYCOSYLTRANSFERASE CSBB-RELATED"/>
    <property type="match status" value="1"/>
</dbReference>
<evidence type="ECO:0000259" key="10">
    <source>
        <dbReference type="Pfam" id="PF00535"/>
    </source>
</evidence>
<name>A0A923LMC6_9FIRM</name>
<dbReference type="Gene3D" id="3.90.550.10">
    <property type="entry name" value="Spore Coat Polysaccharide Biosynthesis Protein SpsA, Chain A"/>
    <property type="match status" value="1"/>
</dbReference>
<proteinExistence type="inferred from homology"/>
<evidence type="ECO:0000256" key="8">
    <source>
        <dbReference type="ARBA" id="ARBA00038152"/>
    </source>
</evidence>
<keyword evidence="4" id="KW-0808">Transferase</keyword>
<dbReference type="PANTHER" id="PTHR48090">
    <property type="entry name" value="UNDECAPRENYL-PHOSPHATE 4-DEOXY-4-FORMAMIDO-L-ARABINOSE TRANSFERASE-RELATED"/>
    <property type="match status" value="1"/>
</dbReference>
<sequence>MEIQMKLTVIVPCYNEEAALHFFYEEICKVMPSMPGVELELLFVNDGSKDGTLKIIKKLAEQDKRIKYVSFSRNFGKEAAIYAGLEHATGELTAIMDADLQDPPSLLPKMYQAITEEGYDCVASRRVDRKGEPPIRSFFARMFYRLMRKISQADIVDGARDFRLMNRQFVDAILEMKEYNRFSKGLFGWVGFRTKWLEFENVERVAGETKWSFWKLFLYSIDGIVAFSTMPLSIAALLGVLMCFVAAVAIIFIIVRQLLYGGSAFGWPSMVCITMFLGGIQLLCIGILGSYLAKTYLEVKDRPIYITKESNTHKRKKGIDEENRIMSVETD</sequence>
<evidence type="ECO:0000256" key="2">
    <source>
        <dbReference type="ARBA" id="ARBA00022475"/>
    </source>
</evidence>
<dbReference type="GO" id="GO:0005886">
    <property type="term" value="C:plasma membrane"/>
    <property type="evidence" value="ECO:0007669"/>
    <property type="project" value="UniProtKB-SubCell"/>
</dbReference>
<comment type="similarity">
    <text evidence="8">Belongs to the glycosyltransferase 2 family. GtrB subfamily.</text>
</comment>
<gene>
    <name evidence="11" type="ORF">H8S17_01145</name>
</gene>
<evidence type="ECO:0000256" key="6">
    <source>
        <dbReference type="ARBA" id="ARBA00022989"/>
    </source>
</evidence>
<comment type="caution">
    <text evidence="11">The sequence shown here is derived from an EMBL/GenBank/DDBJ whole genome shotgun (WGS) entry which is preliminary data.</text>
</comment>
<keyword evidence="6 9" id="KW-1133">Transmembrane helix</keyword>
<evidence type="ECO:0000256" key="4">
    <source>
        <dbReference type="ARBA" id="ARBA00022679"/>
    </source>
</evidence>
<evidence type="ECO:0000313" key="11">
    <source>
        <dbReference type="EMBL" id="MBC5712826.1"/>
    </source>
</evidence>
<dbReference type="FunFam" id="3.90.550.10:FF:000079">
    <property type="entry name" value="Probable glycosyl transferase"/>
    <property type="match status" value="1"/>
</dbReference>
<keyword evidence="12" id="KW-1185">Reference proteome</keyword>
<evidence type="ECO:0000256" key="7">
    <source>
        <dbReference type="ARBA" id="ARBA00023136"/>
    </source>
</evidence>
<feature type="transmembrane region" description="Helical" evidence="9">
    <location>
        <begin position="267"/>
        <end position="293"/>
    </location>
</feature>
<dbReference type="AlphaFoldDB" id="A0A923LMC6"/>